<keyword evidence="11" id="KW-1185">Reference proteome</keyword>
<reference evidence="10 11" key="1">
    <citation type="journal article" date="2019" name="PLoS Biol.">
        <title>Sex chromosomes control vertical transmission of feminizing Wolbachia symbionts in an isopod.</title>
        <authorList>
            <person name="Becking T."/>
            <person name="Chebbi M.A."/>
            <person name="Giraud I."/>
            <person name="Moumen B."/>
            <person name="Laverre T."/>
            <person name="Caubet Y."/>
            <person name="Peccoud J."/>
            <person name="Gilbert C."/>
            <person name="Cordaux R."/>
        </authorList>
    </citation>
    <scope>NUCLEOTIDE SEQUENCE [LARGE SCALE GENOMIC DNA]</scope>
    <source>
        <strain evidence="10">ANa2</strain>
        <tissue evidence="10">Whole body excluding digestive tract and cuticle</tissue>
    </source>
</reference>
<evidence type="ECO:0000256" key="3">
    <source>
        <dbReference type="ARBA" id="ARBA00022692"/>
    </source>
</evidence>
<dbReference type="GO" id="GO:0005886">
    <property type="term" value="C:plasma membrane"/>
    <property type="evidence" value="ECO:0007669"/>
    <property type="project" value="TreeGrafter"/>
</dbReference>
<feature type="transmembrane region" description="Helical" evidence="9">
    <location>
        <begin position="520"/>
        <end position="539"/>
    </location>
</feature>
<accession>A0A5N5SJV9</accession>
<dbReference type="EMBL" id="SEYY01024766">
    <property type="protein sequence ID" value="KAB7493909.1"/>
    <property type="molecule type" value="Genomic_DNA"/>
</dbReference>
<protein>
    <submittedName>
        <fullName evidence="10">SID1 transmembrane family member 1</fullName>
    </submittedName>
</protein>
<dbReference type="InterPro" id="IPR025958">
    <property type="entry name" value="SID1_TM_fam"/>
</dbReference>
<feature type="region of interest" description="Disordered" evidence="8">
    <location>
        <begin position="322"/>
        <end position="397"/>
    </location>
</feature>
<evidence type="ECO:0000313" key="10">
    <source>
        <dbReference type="EMBL" id="KAB7493909.1"/>
    </source>
</evidence>
<feature type="transmembrane region" description="Helical" evidence="9">
    <location>
        <begin position="732"/>
        <end position="752"/>
    </location>
</feature>
<dbReference type="GO" id="GO:0005764">
    <property type="term" value="C:lysosome"/>
    <property type="evidence" value="ECO:0007669"/>
    <property type="project" value="TreeGrafter"/>
</dbReference>
<keyword evidence="3 9" id="KW-0812">Transmembrane</keyword>
<dbReference type="PANTHER" id="PTHR12185:SF14">
    <property type="entry name" value="CHOLESTEROL UPTAKE PROTEIN 1"/>
    <property type="match status" value="1"/>
</dbReference>
<keyword evidence="5 9" id="KW-1133">Transmembrane helix</keyword>
<dbReference type="Pfam" id="PF13965">
    <property type="entry name" value="SID-1_RNA_chan"/>
    <property type="match status" value="2"/>
</dbReference>
<feature type="compositionally biased region" description="Polar residues" evidence="8">
    <location>
        <begin position="376"/>
        <end position="386"/>
    </location>
</feature>
<feature type="transmembrane region" description="Helical" evidence="9">
    <location>
        <begin position="465"/>
        <end position="486"/>
    </location>
</feature>
<feature type="compositionally biased region" description="Low complexity" evidence="8">
    <location>
        <begin position="343"/>
        <end position="354"/>
    </location>
</feature>
<feature type="transmembrane region" description="Helical" evidence="9">
    <location>
        <begin position="707"/>
        <end position="726"/>
    </location>
</feature>
<evidence type="ECO:0000256" key="2">
    <source>
        <dbReference type="ARBA" id="ARBA00006618"/>
    </source>
</evidence>
<feature type="transmembrane region" description="Helical" evidence="9">
    <location>
        <begin position="559"/>
        <end position="579"/>
    </location>
</feature>
<keyword evidence="6 9" id="KW-0472">Membrane</keyword>
<evidence type="ECO:0000256" key="9">
    <source>
        <dbReference type="SAM" id="Phobius"/>
    </source>
</evidence>
<dbReference type="AlphaFoldDB" id="A0A5N5SJV9"/>
<evidence type="ECO:0000256" key="7">
    <source>
        <dbReference type="ARBA" id="ARBA00023180"/>
    </source>
</evidence>
<evidence type="ECO:0000256" key="1">
    <source>
        <dbReference type="ARBA" id="ARBA00004141"/>
    </source>
</evidence>
<name>A0A5N5SJV9_9CRUS</name>
<feature type="transmembrane region" description="Helical" evidence="9">
    <location>
        <begin position="612"/>
        <end position="630"/>
    </location>
</feature>
<feature type="transmembrane region" description="Helical" evidence="9">
    <location>
        <begin position="261"/>
        <end position="282"/>
    </location>
</feature>
<proteinExistence type="inferred from homology"/>
<dbReference type="GO" id="GO:0003725">
    <property type="term" value="F:double-stranded RNA binding"/>
    <property type="evidence" value="ECO:0007669"/>
    <property type="project" value="TreeGrafter"/>
</dbReference>
<evidence type="ECO:0000256" key="4">
    <source>
        <dbReference type="ARBA" id="ARBA00022729"/>
    </source>
</evidence>
<dbReference type="OrthoDB" id="416618at2759"/>
<comment type="similarity">
    <text evidence="2">Belongs to the SID1 family.</text>
</comment>
<keyword evidence="7" id="KW-0325">Glycoprotein</keyword>
<comment type="subcellular location">
    <subcellularLocation>
        <location evidence="1">Membrane</location>
        <topology evidence="1">Multi-pass membrane protein</topology>
    </subcellularLocation>
</comment>
<feature type="transmembrane region" description="Helical" evidence="9">
    <location>
        <begin position="585"/>
        <end position="605"/>
    </location>
</feature>
<evidence type="ECO:0000256" key="5">
    <source>
        <dbReference type="ARBA" id="ARBA00022989"/>
    </source>
</evidence>
<organism evidence="10 11">
    <name type="scientific">Armadillidium nasatum</name>
    <dbReference type="NCBI Taxonomy" id="96803"/>
    <lineage>
        <taxon>Eukaryota</taxon>
        <taxon>Metazoa</taxon>
        <taxon>Ecdysozoa</taxon>
        <taxon>Arthropoda</taxon>
        <taxon>Crustacea</taxon>
        <taxon>Multicrustacea</taxon>
        <taxon>Malacostraca</taxon>
        <taxon>Eumalacostraca</taxon>
        <taxon>Peracarida</taxon>
        <taxon>Isopoda</taxon>
        <taxon>Oniscidea</taxon>
        <taxon>Crinocheta</taxon>
        <taxon>Armadillidiidae</taxon>
        <taxon>Armadillidium</taxon>
    </lineage>
</organism>
<gene>
    <name evidence="10" type="primary">SIDT1_0</name>
    <name evidence="10" type="ORF">Anas_00929</name>
</gene>
<dbReference type="PANTHER" id="PTHR12185">
    <property type="entry name" value="SID1 TRANSMEMBRANE FAMILY MEMEBER"/>
    <property type="match status" value="1"/>
</dbReference>
<feature type="transmembrane region" description="Helical" evidence="9">
    <location>
        <begin position="636"/>
        <end position="660"/>
    </location>
</feature>
<evidence type="ECO:0000256" key="6">
    <source>
        <dbReference type="ARBA" id="ARBA00023136"/>
    </source>
</evidence>
<evidence type="ECO:0000313" key="11">
    <source>
        <dbReference type="Proteomes" id="UP000326759"/>
    </source>
</evidence>
<dbReference type="Proteomes" id="UP000326759">
    <property type="component" value="Unassembled WGS sequence"/>
</dbReference>
<sequence>MFVNENNCTAMGSPSISVKSNNPCLFHCTYDPSKINVGLVRFSARIYSNSANATVSISARQDRGITSWNLPQTFAEHGSSQLFQTIEEVLCPFREIKNDTIYFRIETSSLEDVVLNVSLNRTPYAMQFMKPVRITTSPVSPWFKFYDWNEQKGETVLVTAKNFGKGGNSICAYLAIQNAQCPVATTKASITAGNTRYLSFQRQGGMIARKSDFPNGIFIIVLSMPSDEPCTGIPEGSQNITKRKKTVELEILPHTTVSENWSSFFFTGFIISAIIIGHNLLIKKIYRVPSYERLGSSEEGTEEETISRRILGIVIRQPSRDDVRQRSLSTSLHEEEEEENRQHQQAQLEQAQLELNEEGEQQREGEMQQRHPLILSSGNPSDNQFESEPPTRSLFPECDNPVNERQEGNGRTLALGNVQNNSSSSHFLPLALVQVNSSSNPMYMSWWMKKTEFVRSNSVNNAFDVGFYINLLIIAGFMTLAVLRILKNLLHIYNKGGEDQCYFNTLCMSSFWFFPNFSPIFTNLPYIFCGCSLLHIYHLHEKFHLSKDTKYGVFNCYDVFRSLAVGLILVGIMSSFYHICPNKITFSFDIMFIYVEAIILIVAVWGLRHGTVITHVYSTIGFFAVILLTAELKDFISYQIFWTLVILFHFVVMTAIATMLCKFGTWNFSPVSIYQLFRDWNTMAENFQTLLREEGEQNLHNKIHFTVIRTLIGLLANFALMIIGPMVDLNMYFYVLLACVGNMVLYLLNYIVTKTYCNNCIIIEYNLYIIY</sequence>
<keyword evidence="4" id="KW-0732">Signal</keyword>
<comment type="caution">
    <text evidence="10">The sequence shown here is derived from an EMBL/GenBank/DDBJ whole genome shotgun (WGS) entry which is preliminary data.</text>
</comment>
<dbReference type="GO" id="GO:0051033">
    <property type="term" value="F:RNA transmembrane transporter activity"/>
    <property type="evidence" value="ECO:0007669"/>
    <property type="project" value="TreeGrafter"/>
</dbReference>
<evidence type="ECO:0000256" key="8">
    <source>
        <dbReference type="SAM" id="MobiDB-lite"/>
    </source>
</evidence>
<feature type="compositionally biased region" description="Basic and acidic residues" evidence="8">
    <location>
        <begin position="360"/>
        <end position="369"/>
    </location>
</feature>